<dbReference type="AlphaFoldDB" id="A0A7H9AL94"/>
<organism evidence="8 9">
    <name type="scientific">Costertonia aggregata</name>
    <dbReference type="NCBI Taxonomy" id="343403"/>
    <lineage>
        <taxon>Bacteria</taxon>
        <taxon>Pseudomonadati</taxon>
        <taxon>Bacteroidota</taxon>
        <taxon>Flavobacteriia</taxon>
        <taxon>Flavobacteriales</taxon>
        <taxon>Flavobacteriaceae</taxon>
        <taxon>Costertonia</taxon>
    </lineage>
</organism>
<evidence type="ECO:0000313" key="8">
    <source>
        <dbReference type="EMBL" id="QLG44133.1"/>
    </source>
</evidence>
<dbReference type="KEGG" id="cagg:HYG79_01790"/>
<dbReference type="InterPro" id="IPR007627">
    <property type="entry name" value="RNA_pol_sigma70_r2"/>
</dbReference>
<dbReference type="Pfam" id="PF08281">
    <property type="entry name" value="Sigma70_r4_2"/>
    <property type="match status" value="1"/>
</dbReference>
<dbReference type="InterPro" id="IPR013325">
    <property type="entry name" value="RNA_pol_sigma_r2"/>
</dbReference>
<dbReference type="RefSeq" id="WP_179240469.1">
    <property type="nucleotide sequence ID" value="NZ_CP058595.1"/>
</dbReference>
<keyword evidence="9" id="KW-1185">Reference proteome</keyword>
<proteinExistence type="inferred from homology"/>
<dbReference type="InterPro" id="IPR036388">
    <property type="entry name" value="WH-like_DNA-bd_sf"/>
</dbReference>
<dbReference type="SUPFAM" id="SSF88659">
    <property type="entry name" value="Sigma3 and sigma4 domains of RNA polymerase sigma factors"/>
    <property type="match status" value="1"/>
</dbReference>
<evidence type="ECO:0000256" key="3">
    <source>
        <dbReference type="ARBA" id="ARBA00023082"/>
    </source>
</evidence>
<feature type="domain" description="RNA polymerase sigma-70 region 2" evidence="6">
    <location>
        <begin position="27"/>
        <end position="94"/>
    </location>
</feature>
<feature type="domain" description="RNA polymerase sigma factor 70 region 4 type 2" evidence="7">
    <location>
        <begin position="121"/>
        <end position="172"/>
    </location>
</feature>
<evidence type="ECO:0000256" key="4">
    <source>
        <dbReference type="ARBA" id="ARBA00023125"/>
    </source>
</evidence>
<evidence type="ECO:0000256" key="2">
    <source>
        <dbReference type="ARBA" id="ARBA00023015"/>
    </source>
</evidence>
<evidence type="ECO:0000256" key="5">
    <source>
        <dbReference type="ARBA" id="ARBA00023163"/>
    </source>
</evidence>
<dbReference type="InterPro" id="IPR039425">
    <property type="entry name" value="RNA_pol_sigma-70-like"/>
</dbReference>
<reference evidence="8 9" key="1">
    <citation type="journal article" date="2006" name="Int. J. Syst. Evol. Microbiol.">
        <title>Costertonia aggregata gen. nov., sp. nov., a mesophilic marine bacterium of the family Flavobacteriaceae, isolated from a mature biofilm.</title>
        <authorList>
            <person name="Kwon K.K."/>
            <person name="Lee Y.K."/>
            <person name="Lee H.K."/>
        </authorList>
    </citation>
    <scope>NUCLEOTIDE SEQUENCE [LARGE SCALE GENOMIC DNA]</scope>
    <source>
        <strain evidence="8 9">KCCM 42265</strain>
    </source>
</reference>
<comment type="similarity">
    <text evidence="1">Belongs to the sigma-70 factor family. ECF subfamily.</text>
</comment>
<name>A0A7H9AL94_9FLAO</name>
<dbReference type="InterPro" id="IPR013324">
    <property type="entry name" value="RNA_pol_sigma_r3/r4-like"/>
</dbReference>
<evidence type="ECO:0000313" key="9">
    <source>
        <dbReference type="Proteomes" id="UP000509302"/>
    </source>
</evidence>
<dbReference type="Pfam" id="PF04542">
    <property type="entry name" value="Sigma70_r2"/>
    <property type="match status" value="1"/>
</dbReference>
<dbReference type="GO" id="GO:0003677">
    <property type="term" value="F:DNA binding"/>
    <property type="evidence" value="ECO:0007669"/>
    <property type="project" value="UniProtKB-KW"/>
</dbReference>
<dbReference type="InterPro" id="IPR014284">
    <property type="entry name" value="RNA_pol_sigma-70_dom"/>
</dbReference>
<dbReference type="Gene3D" id="1.10.1740.10">
    <property type="match status" value="1"/>
</dbReference>
<sequence>MNDTNKIFDGLLVLQYRSGDRRAMGLLVRKYHKRLCNHAFFYTNDIHASKDIVQDCWGVIINKLNGLRNPNLFGSWAFKIVIHKSLDYVEKQKKELNRLHEYHKSKITGDSAKDNKDNLTKLYSMIKTLPKEQQIVLRLFYTENYTLKEIADILKISIGTVKSRLFYAREKLKSIVKYK</sequence>
<evidence type="ECO:0000256" key="1">
    <source>
        <dbReference type="ARBA" id="ARBA00010641"/>
    </source>
</evidence>
<dbReference type="GO" id="GO:0016987">
    <property type="term" value="F:sigma factor activity"/>
    <property type="evidence" value="ECO:0007669"/>
    <property type="project" value="UniProtKB-KW"/>
</dbReference>
<dbReference type="CDD" id="cd06171">
    <property type="entry name" value="Sigma70_r4"/>
    <property type="match status" value="1"/>
</dbReference>
<gene>
    <name evidence="8" type="ORF">HYG79_01790</name>
</gene>
<keyword evidence="5" id="KW-0804">Transcription</keyword>
<evidence type="ECO:0000259" key="7">
    <source>
        <dbReference type="Pfam" id="PF08281"/>
    </source>
</evidence>
<keyword evidence="2" id="KW-0805">Transcription regulation</keyword>
<dbReference type="PANTHER" id="PTHR43133">
    <property type="entry name" value="RNA POLYMERASE ECF-TYPE SIGMA FACTO"/>
    <property type="match status" value="1"/>
</dbReference>
<dbReference type="NCBIfam" id="TIGR02937">
    <property type="entry name" value="sigma70-ECF"/>
    <property type="match status" value="1"/>
</dbReference>
<evidence type="ECO:0000259" key="6">
    <source>
        <dbReference type="Pfam" id="PF04542"/>
    </source>
</evidence>
<protein>
    <submittedName>
        <fullName evidence="8">RNA polymerase sigma factor</fullName>
    </submittedName>
</protein>
<keyword evidence="4" id="KW-0238">DNA-binding</keyword>
<accession>A0A7H9AL94</accession>
<dbReference type="Gene3D" id="1.10.10.10">
    <property type="entry name" value="Winged helix-like DNA-binding domain superfamily/Winged helix DNA-binding domain"/>
    <property type="match status" value="1"/>
</dbReference>
<dbReference type="SUPFAM" id="SSF88946">
    <property type="entry name" value="Sigma2 domain of RNA polymerase sigma factors"/>
    <property type="match status" value="1"/>
</dbReference>
<dbReference type="EMBL" id="CP058595">
    <property type="protein sequence ID" value="QLG44133.1"/>
    <property type="molecule type" value="Genomic_DNA"/>
</dbReference>
<dbReference type="PANTHER" id="PTHR43133:SF8">
    <property type="entry name" value="RNA POLYMERASE SIGMA FACTOR HI_1459-RELATED"/>
    <property type="match status" value="1"/>
</dbReference>
<keyword evidence="3" id="KW-0731">Sigma factor</keyword>
<dbReference type="Proteomes" id="UP000509302">
    <property type="component" value="Chromosome"/>
</dbReference>
<dbReference type="GO" id="GO:0006352">
    <property type="term" value="P:DNA-templated transcription initiation"/>
    <property type="evidence" value="ECO:0007669"/>
    <property type="project" value="InterPro"/>
</dbReference>
<dbReference type="InterPro" id="IPR013249">
    <property type="entry name" value="RNA_pol_sigma70_r4_t2"/>
</dbReference>